<dbReference type="Pfam" id="PF00646">
    <property type="entry name" value="F-box"/>
    <property type="match status" value="2"/>
</dbReference>
<name>A0AAN5CRV1_9BILA</name>
<dbReference type="SUPFAM" id="SSF81383">
    <property type="entry name" value="F-box domain"/>
    <property type="match status" value="1"/>
</dbReference>
<protein>
    <recommendedName>
        <fullName evidence="1">F-box domain-containing protein</fullName>
    </recommendedName>
</protein>
<organism evidence="2 3">
    <name type="scientific">Pristionchus mayeri</name>
    <dbReference type="NCBI Taxonomy" id="1317129"/>
    <lineage>
        <taxon>Eukaryota</taxon>
        <taxon>Metazoa</taxon>
        <taxon>Ecdysozoa</taxon>
        <taxon>Nematoda</taxon>
        <taxon>Chromadorea</taxon>
        <taxon>Rhabditida</taxon>
        <taxon>Rhabditina</taxon>
        <taxon>Diplogasteromorpha</taxon>
        <taxon>Diplogasteroidea</taxon>
        <taxon>Neodiplogasteridae</taxon>
        <taxon>Pristionchus</taxon>
    </lineage>
</organism>
<dbReference type="InterPro" id="IPR036047">
    <property type="entry name" value="F-box-like_dom_sf"/>
</dbReference>
<dbReference type="AlphaFoldDB" id="A0AAN5CRV1"/>
<feature type="non-terminal residue" evidence="2">
    <location>
        <position position="1"/>
    </location>
</feature>
<sequence>FMGLPDELISDIISILDMKDRLRARVNKRLDKIELESKYHIKNLHINDFGILEPRIMNEKMNELNHRYSLQFPLLDLPDDPISNIFYLLPMKDRLRARVNKRLNKIETESKFHVNELEIEEVRILEESLRYVNPLKRSYSTECIRKISRNTSIETLQI</sequence>
<feature type="non-terminal residue" evidence="2">
    <location>
        <position position="158"/>
    </location>
</feature>
<feature type="domain" description="F-box" evidence="1">
    <location>
        <begin position="77"/>
        <end position="116"/>
    </location>
</feature>
<dbReference type="Proteomes" id="UP001328107">
    <property type="component" value="Unassembled WGS sequence"/>
</dbReference>
<gene>
    <name evidence="2" type="ORF">PMAYCL1PPCAC_19625</name>
</gene>
<evidence type="ECO:0000313" key="3">
    <source>
        <dbReference type="Proteomes" id="UP001328107"/>
    </source>
</evidence>
<reference evidence="3" key="1">
    <citation type="submission" date="2022-10" db="EMBL/GenBank/DDBJ databases">
        <title>Genome assembly of Pristionchus species.</title>
        <authorList>
            <person name="Yoshida K."/>
            <person name="Sommer R.J."/>
        </authorList>
    </citation>
    <scope>NUCLEOTIDE SEQUENCE [LARGE SCALE GENOMIC DNA]</scope>
    <source>
        <strain evidence="3">RS5460</strain>
    </source>
</reference>
<evidence type="ECO:0000259" key="1">
    <source>
        <dbReference type="SMART" id="SM00256"/>
    </source>
</evidence>
<dbReference type="EMBL" id="BTRK01000004">
    <property type="protein sequence ID" value="GMR49430.1"/>
    <property type="molecule type" value="Genomic_DNA"/>
</dbReference>
<proteinExistence type="predicted"/>
<dbReference type="CDD" id="cd09917">
    <property type="entry name" value="F-box_SF"/>
    <property type="match status" value="2"/>
</dbReference>
<dbReference type="SMART" id="SM00256">
    <property type="entry name" value="FBOX"/>
    <property type="match status" value="2"/>
</dbReference>
<evidence type="ECO:0000313" key="2">
    <source>
        <dbReference type="EMBL" id="GMR49430.1"/>
    </source>
</evidence>
<keyword evidence="3" id="KW-1185">Reference proteome</keyword>
<accession>A0AAN5CRV1</accession>
<dbReference type="InterPro" id="IPR001810">
    <property type="entry name" value="F-box_dom"/>
</dbReference>
<feature type="domain" description="F-box" evidence="1">
    <location>
        <begin position="4"/>
        <end position="43"/>
    </location>
</feature>
<comment type="caution">
    <text evidence="2">The sequence shown here is derived from an EMBL/GenBank/DDBJ whole genome shotgun (WGS) entry which is preliminary data.</text>
</comment>